<sequence length="116" mass="12756">MGALKAFIFATAALLIINYVSAIGHGGCPPKSKVYNNKPTCFTDADCQKYGKICCPNQFNTNTCVDRAPWNNMQDDKHNKYSGAGGGGVYCEGVKCMPYEVCKPDPFTRRMKCQRA</sequence>
<proteinExistence type="predicted"/>
<dbReference type="EMBL" id="CM056799">
    <property type="protein sequence ID" value="KAJ8710691.1"/>
    <property type="molecule type" value="Genomic_DNA"/>
</dbReference>
<dbReference type="Proteomes" id="UP001231649">
    <property type="component" value="Chromosome 23"/>
</dbReference>
<evidence type="ECO:0000313" key="2">
    <source>
        <dbReference type="Proteomes" id="UP001231649"/>
    </source>
</evidence>
<keyword evidence="2" id="KW-1185">Reference proteome</keyword>
<accession>A0ACC2Q7Y7</accession>
<protein>
    <submittedName>
        <fullName evidence="1">Uncharacterized protein</fullName>
    </submittedName>
</protein>
<name>A0ACC2Q7Y7_9NEOP</name>
<reference evidence="1" key="1">
    <citation type="submission" date="2023-03" db="EMBL/GenBank/DDBJ databases">
        <title>Chromosome-level genomes of two armyworms, Mythimna separata and Mythimna loreyi, provide insights into the biosynthesis and reception of sex pheromones.</title>
        <authorList>
            <person name="Zhao H."/>
        </authorList>
    </citation>
    <scope>NUCLEOTIDE SEQUENCE</scope>
    <source>
        <strain evidence="1">BeijingLab</strain>
    </source>
</reference>
<organism evidence="1 2">
    <name type="scientific">Mythimna loreyi</name>
    <dbReference type="NCBI Taxonomy" id="667449"/>
    <lineage>
        <taxon>Eukaryota</taxon>
        <taxon>Metazoa</taxon>
        <taxon>Ecdysozoa</taxon>
        <taxon>Arthropoda</taxon>
        <taxon>Hexapoda</taxon>
        <taxon>Insecta</taxon>
        <taxon>Pterygota</taxon>
        <taxon>Neoptera</taxon>
        <taxon>Endopterygota</taxon>
        <taxon>Lepidoptera</taxon>
        <taxon>Glossata</taxon>
        <taxon>Ditrysia</taxon>
        <taxon>Noctuoidea</taxon>
        <taxon>Noctuidae</taxon>
        <taxon>Noctuinae</taxon>
        <taxon>Hadenini</taxon>
        <taxon>Mythimna</taxon>
    </lineage>
</organism>
<evidence type="ECO:0000313" key="1">
    <source>
        <dbReference type="EMBL" id="KAJ8710691.1"/>
    </source>
</evidence>
<gene>
    <name evidence="1" type="ORF">PYW08_009206</name>
</gene>
<comment type="caution">
    <text evidence="1">The sequence shown here is derived from an EMBL/GenBank/DDBJ whole genome shotgun (WGS) entry which is preliminary data.</text>
</comment>